<accession>K9UGT3</accession>
<dbReference type="STRING" id="1173020.Cha6605_2812"/>
<dbReference type="PATRIC" id="fig|1173020.3.peg.3207"/>
<dbReference type="SMART" id="SM00872">
    <property type="entry name" value="Alpha-mann_mid"/>
    <property type="match status" value="1"/>
</dbReference>
<dbReference type="Pfam" id="PF17677">
    <property type="entry name" value="Glyco_hydro38C2"/>
    <property type="match status" value="1"/>
</dbReference>
<dbReference type="Gene3D" id="2.60.40.1180">
    <property type="entry name" value="Golgi alpha-mannosidase II"/>
    <property type="match status" value="1"/>
</dbReference>
<dbReference type="PANTHER" id="PTHR46017">
    <property type="entry name" value="ALPHA-MANNOSIDASE 2C1"/>
    <property type="match status" value="1"/>
</dbReference>
<dbReference type="GO" id="GO:0030246">
    <property type="term" value="F:carbohydrate binding"/>
    <property type="evidence" value="ECO:0007669"/>
    <property type="project" value="InterPro"/>
</dbReference>
<dbReference type="RefSeq" id="WP_015159993.1">
    <property type="nucleotide sequence ID" value="NC_019697.1"/>
</dbReference>
<evidence type="ECO:0000313" key="7">
    <source>
        <dbReference type="Proteomes" id="UP000010366"/>
    </source>
</evidence>
<reference evidence="6 7" key="1">
    <citation type="submission" date="2012-05" db="EMBL/GenBank/DDBJ databases">
        <title>Finished chromosome of genome of Chamaesiphon sp. PCC 6605.</title>
        <authorList>
            <consortium name="US DOE Joint Genome Institute"/>
            <person name="Gugger M."/>
            <person name="Coursin T."/>
            <person name="Rippka R."/>
            <person name="Tandeau De Marsac N."/>
            <person name="Huntemann M."/>
            <person name="Wei C.-L."/>
            <person name="Han J."/>
            <person name="Detter J.C."/>
            <person name="Han C."/>
            <person name="Tapia R."/>
            <person name="Chen A."/>
            <person name="Kyrpides N."/>
            <person name="Mavromatis K."/>
            <person name="Markowitz V."/>
            <person name="Szeto E."/>
            <person name="Ivanova N."/>
            <person name="Pagani I."/>
            <person name="Pati A."/>
            <person name="Goodwin L."/>
            <person name="Nordberg H.P."/>
            <person name="Cantor M.N."/>
            <person name="Hua S.X."/>
            <person name="Woyke T."/>
            <person name="Kerfeld C.A."/>
        </authorList>
    </citation>
    <scope>NUCLEOTIDE SEQUENCE [LARGE SCALE GENOMIC DNA]</scope>
    <source>
        <strain evidence="7">ATCC 27169 / PCC 6605</strain>
    </source>
</reference>
<name>K9UGT3_CHAP6</name>
<dbReference type="CDD" id="cd10789">
    <property type="entry name" value="GH38N_AMII_ER_cytosolic"/>
    <property type="match status" value="1"/>
</dbReference>
<dbReference type="InterPro" id="IPR015341">
    <property type="entry name" value="Glyco_hydro_38_cen"/>
</dbReference>
<dbReference type="InterPro" id="IPR011330">
    <property type="entry name" value="Glyco_hydro/deAcase_b/a-brl"/>
</dbReference>
<organism evidence="6 7">
    <name type="scientific">Chamaesiphon minutus (strain ATCC 27169 / PCC 6605)</name>
    <dbReference type="NCBI Taxonomy" id="1173020"/>
    <lineage>
        <taxon>Bacteria</taxon>
        <taxon>Bacillati</taxon>
        <taxon>Cyanobacteriota</taxon>
        <taxon>Cyanophyceae</taxon>
        <taxon>Gomontiellales</taxon>
        <taxon>Chamaesiphonaceae</taxon>
        <taxon>Chamaesiphon</taxon>
    </lineage>
</organism>
<sequence length="1117" mass="126009">MNDSEQSFVSSIAILVERLRNLSQQDLMTGWKMFLGAGSVDADPNAWELANLNPKGQIAWERGRREIWLAQQVVMPIDLYGYPVTSLSCRLAFTWWAELAQVFVDGELVQEGDLFDHSPRVLLMSAVVPGTAVDVRLRLISPGHDIGALMRSRLIFESVEPTNPEPGWLADELAVMVKQVASFDPAQLGEVAGIIDRIDYDLLKVDSRRFIEHILQLKQQIKAILGCGGDLPTPPDGHPSEEGMSAGILGCGEDLPTPPDGHPCLDAHNREVPSLSMHRSSEGILHTIQLLGHAHLDMAWLWEVAETWEAAERTFRSSLSLQQLFPDLTFCHSTPALYEWMEIHQPEIFAGICQQVRAGKWEIVGGMWIEPDLNVISGESIARQIIYGQAYNRSRFGAHTQVAWLPDTFGFCWQLPQLLQQGGIDYFVTQKFLWNDTTQFPHQLFWWEAPDGSRVMSLMSSAIGEGIDPLKMIDYACKWQTDTGINESLYLFGIGDHGGGPTRDMLELADRWSQSDVFPDLEFTTAIKYLDKLASRADSQLLPVWRDELYLEFHRGCFTTHADQKRSNRLSEDLLYQAELWSSIACIVSHQDYPADLKLQIETAWKQTLFNQFHDIIPGTAIEPVYITANEGWADVERAMTQIISNALGEICDRISLPTPPIEGAIPIVIFNALNWQRTEVVSLSLPPTEWGLEWWRVYDAAGRALEVVCSRQTQSSTGKILFLADLPSVGCELFWLVPYFMMGMDPIVDPKPRWKDLKILGSGDFIFKNRFVKVEIDFHTGDIASIWDEINQREVLTSIGANHLEAFQDEGQYWDAWNIDPKYAEKQLPPSQLKSIEWIEAGEIRQSVRVVRELAGCEFTQDYILDAHSPIVRIKTSVDWQAEHVLIKANFPLNLTADRSTAETACGAIDRTTTPETAAEKAKWELPMHRWVDLTDNSGEYGVSILNDSKYGFDAGTDYVRLTLLRSSKWPDPIADRGYHEFTYAIYPHSGTWQAAQTVRKGLELNSPLQVVRVEGEGERGRVGDEGTGRSLRTNHSFLDLHAENLVLMAFKPSEALDRSWVLRCYECHGVEGEIELSGELDLGIDRAINILEERLLDPVDTLVKPWQIKSFGVST</sequence>
<dbReference type="AlphaFoldDB" id="K9UGT3"/>
<dbReference type="InterPro" id="IPR037094">
    <property type="entry name" value="Glyco_hydro_38_cen_sf"/>
</dbReference>
<dbReference type="SUPFAM" id="SSF74650">
    <property type="entry name" value="Galactose mutarotase-like"/>
    <property type="match status" value="1"/>
</dbReference>
<dbReference type="PANTHER" id="PTHR46017:SF1">
    <property type="entry name" value="ALPHA-MANNOSIDASE 2C1"/>
    <property type="match status" value="1"/>
</dbReference>
<evidence type="ECO:0000313" key="6">
    <source>
        <dbReference type="EMBL" id="AFY93848.1"/>
    </source>
</evidence>
<gene>
    <name evidence="6" type="ORF">Cha6605_2812</name>
</gene>
<dbReference type="InterPro" id="IPR011013">
    <property type="entry name" value="Gal_mutarotase_sf_dom"/>
</dbReference>
<dbReference type="InterPro" id="IPR027291">
    <property type="entry name" value="Glyco_hydro_38_N_sf"/>
</dbReference>
<feature type="domain" description="Glycoside hydrolase family 38 central" evidence="5">
    <location>
        <begin position="552"/>
        <end position="633"/>
    </location>
</feature>
<protein>
    <submittedName>
        <fullName evidence="6">Alpha-mannosidase</fullName>
    </submittedName>
</protein>
<evidence type="ECO:0000256" key="2">
    <source>
        <dbReference type="ARBA" id="ARBA00022723"/>
    </source>
</evidence>
<dbReference type="InterPro" id="IPR041147">
    <property type="entry name" value="GH38_C"/>
</dbReference>
<keyword evidence="2" id="KW-0479">Metal-binding</keyword>
<dbReference type="FunFam" id="1.20.1270.50:FF:000004">
    <property type="entry name" value="alpha-mannosidase 2C1 isoform X1"/>
    <property type="match status" value="1"/>
</dbReference>
<dbReference type="Gene3D" id="3.20.110.10">
    <property type="entry name" value="Glycoside hydrolase 38, N terminal domain"/>
    <property type="match status" value="1"/>
</dbReference>
<dbReference type="Gene3D" id="2.70.98.30">
    <property type="entry name" value="Golgi alpha-mannosidase II, domain 4"/>
    <property type="match status" value="1"/>
</dbReference>
<dbReference type="GO" id="GO:0006013">
    <property type="term" value="P:mannose metabolic process"/>
    <property type="evidence" value="ECO:0007669"/>
    <property type="project" value="InterPro"/>
</dbReference>
<keyword evidence="7" id="KW-1185">Reference proteome</keyword>
<evidence type="ECO:0000256" key="1">
    <source>
        <dbReference type="ARBA" id="ARBA00009792"/>
    </source>
</evidence>
<proteinExistence type="inferred from homology"/>
<dbReference type="InterPro" id="IPR011682">
    <property type="entry name" value="Glyco_hydro_38_C"/>
</dbReference>
<dbReference type="InterPro" id="IPR028995">
    <property type="entry name" value="Glyco_hydro_57/38_cen_sf"/>
</dbReference>
<dbReference type="Pfam" id="PF01074">
    <property type="entry name" value="Glyco_hydro_38N"/>
    <property type="match status" value="1"/>
</dbReference>
<evidence type="ECO:0000256" key="3">
    <source>
        <dbReference type="ARBA" id="ARBA00022801"/>
    </source>
</evidence>
<dbReference type="KEGG" id="cmp:Cha6605_2812"/>
<dbReference type="OrthoDB" id="9772207at2"/>
<dbReference type="SUPFAM" id="SSF88688">
    <property type="entry name" value="Families 57/38 glycoside transferase middle domain"/>
    <property type="match status" value="1"/>
</dbReference>
<dbReference type="GO" id="GO:0046872">
    <property type="term" value="F:metal ion binding"/>
    <property type="evidence" value="ECO:0007669"/>
    <property type="project" value="UniProtKB-KW"/>
</dbReference>
<dbReference type="SUPFAM" id="SSF88713">
    <property type="entry name" value="Glycoside hydrolase/deacetylase"/>
    <property type="match status" value="1"/>
</dbReference>
<dbReference type="InterPro" id="IPR013780">
    <property type="entry name" value="Glyco_hydro_b"/>
</dbReference>
<dbReference type="Pfam" id="PF09261">
    <property type="entry name" value="Alpha-mann_mid"/>
    <property type="match status" value="1"/>
</dbReference>
<dbReference type="Gene3D" id="1.20.1270.50">
    <property type="entry name" value="Glycoside hydrolase family 38, central domain"/>
    <property type="match status" value="1"/>
</dbReference>
<dbReference type="HOGENOM" id="CLU_003442_1_2_3"/>
<dbReference type="Pfam" id="PF07748">
    <property type="entry name" value="Glyco_hydro_38C"/>
    <property type="match status" value="1"/>
</dbReference>
<dbReference type="GO" id="GO:0004559">
    <property type="term" value="F:alpha-mannosidase activity"/>
    <property type="evidence" value="ECO:0007669"/>
    <property type="project" value="InterPro"/>
</dbReference>
<evidence type="ECO:0000259" key="5">
    <source>
        <dbReference type="SMART" id="SM00872"/>
    </source>
</evidence>
<dbReference type="InterPro" id="IPR000602">
    <property type="entry name" value="Glyco_hydro_38_N"/>
</dbReference>
<dbReference type="Proteomes" id="UP000010366">
    <property type="component" value="Chromosome"/>
</dbReference>
<dbReference type="GO" id="GO:0009313">
    <property type="term" value="P:oligosaccharide catabolic process"/>
    <property type="evidence" value="ECO:0007669"/>
    <property type="project" value="TreeGrafter"/>
</dbReference>
<evidence type="ECO:0000256" key="4">
    <source>
        <dbReference type="ARBA" id="ARBA00023295"/>
    </source>
</evidence>
<dbReference type="EMBL" id="CP003600">
    <property type="protein sequence ID" value="AFY93848.1"/>
    <property type="molecule type" value="Genomic_DNA"/>
</dbReference>
<keyword evidence="3" id="KW-0378">Hydrolase</keyword>
<comment type="similarity">
    <text evidence="1">Belongs to the glycosyl hydrolase 38 family.</text>
</comment>
<dbReference type="eggNOG" id="COG0383">
    <property type="taxonomic scope" value="Bacteria"/>
</dbReference>
<keyword evidence="4" id="KW-0326">Glycosidase</keyword>